<gene>
    <name evidence="11" type="primary">fni</name>
    <name evidence="13" type="ORF">IV67_GL000579</name>
</gene>
<dbReference type="NCBIfam" id="TIGR02151">
    <property type="entry name" value="IPP_isom_2"/>
    <property type="match status" value="1"/>
</dbReference>
<reference evidence="13 14" key="1">
    <citation type="journal article" date="2015" name="Genome Announc.">
        <title>Expanding the biotechnology potential of lactobacilli through comparative genomics of 213 strains and associated genera.</title>
        <authorList>
            <person name="Sun Z."/>
            <person name="Harris H.M."/>
            <person name="McCann A."/>
            <person name="Guo C."/>
            <person name="Argimon S."/>
            <person name="Zhang W."/>
            <person name="Yang X."/>
            <person name="Jeffery I.B."/>
            <person name="Cooney J.C."/>
            <person name="Kagawa T.F."/>
            <person name="Liu W."/>
            <person name="Song Y."/>
            <person name="Salvetti E."/>
            <person name="Wrobel A."/>
            <person name="Rasinkangas P."/>
            <person name="Parkhill J."/>
            <person name="Rea M.C."/>
            <person name="O'Sullivan O."/>
            <person name="Ritari J."/>
            <person name="Douillard F.P."/>
            <person name="Paul Ross R."/>
            <person name="Yang R."/>
            <person name="Briner A.E."/>
            <person name="Felis G.E."/>
            <person name="de Vos W.M."/>
            <person name="Barrangou R."/>
            <person name="Klaenhammer T.R."/>
            <person name="Caufield P.W."/>
            <person name="Cui Y."/>
            <person name="Zhang H."/>
            <person name="O'Toole P.W."/>
        </authorList>
    </citation>
    <scope>NUCLEOTIDE SEQUENCE [LARGE SCALE GENOMIC DNA]</scope>
    <source>
        <strain evidence="13 14">DSM 20014</strain>
    </source>
</reference>
<dbReference type="OrthoDB" id="9795032at2"/>
<evidence type="ECO:0000256" key="11">
    <source>
        <dbReference type="HAMAP-Rule" id="MF_00354"/>
    </source>
</evidence>
<dbReference type="CDD" id="cd02811">
    <property type="entry name" value="IDI-2_FMN"/>
    <property type="match status" value="1"/>
</dbReference>
<keyword evidence="6 11" id="KW-0460">Magnesium</keyword>
<feature type="binding site" evidence="11">
    <location>
        <position position="156"/>
    </location>
    <ligand>
        <name>Mg(2+)</name>
        <dbReference type="ChEBI" id="CHEBI:18420"/>
    </ligand>
</feature>
<feature type="binding site" evidence="11">
    <location>
        <begin position="285"/>
        <end position="286"/>
    </location>
    <ligand>
        <name>FMN</name>
        <dbReference type="ChEBI" id="CHEBI:58210"/>
    </ligand>
</feature>
<comment type="subcellular location">
    <subcellularLocation>
        <location evidence="11">Cytoplasm</location>
    </subcellularLocation>
</comment>
<evidence type="ECO:0000313" key="13">
    <source>
        <dbReference type="EMBL" id="KRN77066.1"/>
    </source>
</evidence>
<dbReference type="InterPro" id="IPR011179">
    <property type="entry name" value="IPdP_isomerase"/>
</dbReference>
<evidence type="ECO:0000259" key="12">
    <source>
        <dbReference type="Pfam" id="PF01070"/>
    </source>
</evidence>
<protein>
    <recommendedName>
        <fullName evidence="11">Isopentenyl-diphosphate delta-isomerase</fullName>
        <shortName evidence="11">IPP isomerase</shortName>
        <ecNumber evidence="11">5.3.3.2</ecNumber>
    </recommendedName>
    <alternativeName>
        <fullName evidence="11">Isopentenyl diphosphate:dimethylallyl diphosphate isomerase</fullName>
    </alternativeName>
    <alternativeName>
        <fullName evidence="11">Isopentenyl pyrophosphate isomerase</fullName>
    </alternativeName>
    <alternativeName>
        <fullName evidence="11">Type 2 isopentenyl diphosphate isomerase</fullName>
        <shortName evidence="11">IDI-2</shortName>
    </alternativeName>
</protein>
<evidence type="ECO:0000256" key="10">
    <source>
        <dbReference type="ARBA" id="ARBA00025810"/>
    </source>
</evidence>
<feature type="binding site" evidence="11">
    <location>
        <position position="125"/>
    </location>
    <ligand>
        <name>FMN</name>
        <dbReference type="ChEBI" id="CHEBI:58210"/>
    </ligand>
</feature>
<dbReference type="GO" id="GO:0004452">
    <property type="term" value="F:isopentenyl-diphosphate delta-isomerase activity"/>
    <property type="evidence" value="ECO:0007669"/>
    <property type="project" value="UniProtKB-UniRule"/>
</dbReference>
<comment type="cofactor">
    <cofactor evidence="1 11">
        <name>FMN</name>
        <dbReference type="ChEBI" id="CHEBI:58210"/>
    </cofactor>
</comment>
<dbReference type="EC" id="5.3.3.2" evidence="11"/>
<dbReference type="EMBL" id="JQCD01000024">
    <property type="protein sequence ID" value="KRN77066.1"/>
    <property type="molecule type" value="Genomic_DNA"/>
</dbReference>
<comment type="caution">
    <text evidence="11">Lacks conserved residue(s) required for the propagation of feature annotation.</text>
</comment>
<dbReference type="GO" id="GO:0005737">
    <property type="term" value="C:cytoplasm"/>
    <property type="evidence" value="ECO:0007669"/>
    <property type="project" value="UniProtKB-SubCell"/>
</dbReference>
<evidence type="ECO:0000256" key="5">
    <source>
        <dbReference type="ARBA" id="ARBA00022723"/>
    </source>
</evidence>
<feature type="binding site" evidence="11">
    <location>
        <position position="155"/>
    </location>
    <ligand>
        <name>substrate</name>
    </ligand>
</feature>
<dbReference type="GO" id="GO:0000287">
    <property type="term" value="F:magnesium ion binding"/>
    <property type="evidence" value="ECO:0007669"/>
    <property type="project" value="UniProtKB-UniRule"/>
</dbReference>
<sequence length="345" mass="38337">MESIHAQRKNEHLSLAELNFRKNNPVSSLEQMRVIHRPLPEIARIDVDLSVQNPEFAWQYPFYIEAMTGGSEKTGAINQQLARAAAATGIAMAVGSQSIAIKEPEQIQSFSAVRTEYPDGFLIANIGAGHNADHAQQAVDMLQANALEVHVNTVQETVMPEGDESFYWIENIKNIVSKVNVPVIVKEVGFGFDAQTLSELAQMGVQYVNIGGRSGTNFAEIEDRRDRENPYQYQYLYDWGQTTAESLLEAKITDKKPTIFATGGIQTPLDILKAQILGAQTVGIAGHFLHTLLTTGEDGLINEIKLWQRQLVDLYALVGARNATELSQVPYVLNSELKNYYDQRS</sequence>
<dbReference type="GO" id="GO:0008299">
    <property type="term" value="P:isoprenoid biosynthetic process"/>
    <property type="evidence" value="ECO:0007669"/>
    <property type="project" value="UniProtKB-UniRule"/>
</dbReference>
<dbReference type="GO" id="GO:0010181">
    <property type="term" value="F:FMN binding"/>
    <property type="evidence" value="ECO:0007669"/>
    <property type="project" value="UniProtKB-UniRule"/>
</dbReference>
<feature type="domain" description="FMN-dependent dehydrogenase" evidence="12">
    <location>
        <begin position="150"/>
        <end position="328"/>
    </location>
</feature>
<dbReference type="PATRIC" id="fig|1620.3.peg.586"/>
<comment type="similarity">
    <text evidence="11">Belongs to the IPP isomerase type 2 family.</text>
</comment>
<dbReference type="Pfam" id="PF01070">
    <property type="entry name" value="FMN_dh"/>
    <property type="match status" value="1"/>
</dbReference>
<dbReference type="AlphaFoldDB" id="A0A0R2JR62"/>
<keyword evidence="4 11" id="KW-0288">FMN</keyword>
<dbReference type="RefSeq" id="WP_057787993.1">
    <property type="nucleotide sequence ID" value="NZ_JQCD01000024.1"/>
</dbReference>
<feature type="binding site" evidence="11">
    <location>
        <position position="216"/>
    </location>
    <ligand>
        <name>FMN</name>
        <dbReference type="ChEBI" id="CHEBI:58210"/>
    </ligand>
</feature>
<comment type="cofactor">
    <cofactor evidence="11">
        <name>NADPH</name>
        <dbReference type="ChEBI" id="CHEBI:57783"/>
    </cofactor>
</comment>
<evidence type="ECO:0000256" key="9">
    <source>
        <dbReference type="ARBA" id="ARBA00023235"/>
    </source>
</evidence>
<comment type="function">
    <text evidence="11">Involved in the biosynthesis of isoprenoids. Catalyzes the 1,3-allylic rearrangement of the homoallylic substrate isopentenyl (IPP) to its allylic isomer, dimethylallyl diphosphate (DMAPP).</text>
</comment>
<keyword evidence="2 11" id="KW-0963">Cytoplasm</keyword>
<keyword evidence="7 11" id="KW-0521">NADP</keyword>
<comment type="subunit">
    <text evidence="10 11">Homooctamer. Dimer of tetramers.</text>
</comment>
<evidence type="ECO:0000256" key="3">
    <source>
        <dbReference type="ARBA" id="ARBA00022630"/>
    </source>
</evidence>
<dbReference type="PANTHER" id="PTHR43665:SF1">
    <property type="entry name" value="ISOPENTENYL-DIPHOSPHATE DELTA-ISOMERASE"/>
    <property type="match status" value="1"/>
</dbReference>
<keyword evidence="8 11" id="KW-0414">Isoprene biosynthesis</keyword>
<evidence type="ECO:0000256" key="2">
    <source>
        <dbReference type="ARBA" id="ARBA00022490"/>
    </source>
</evidence>
<name>A0A0R2JR62_9LACO</name>
<comment type="caution">
    <text evidence="13">The sequence shown here is derived from an EMBL/GenBank/DDBJ whole genome shotgun (WGS) entry which is preliminary data.</text>
</comment>
<evidence type="ECO:0000256" key="7">
    <source>
        <dbReference type="ARBA" id="ARBA00022857"/>
    </source>
</evidence>
<dbReference type="InterPro" id="IPR000262">
    <property type="entry name" value="FMN-dep_DH"/>
</dbReference>
<dbReference type="GO" id="GO:0016491">
    <property type="term" value="F:oxidoreductase activity"/>
    <property type="evidence" value="ECO:0007669"/>
    <property type="project" value="InterPro"/>
</dbReference>
<comment type="catalytic activity">
    <reaction evidence="11">
        <text>isopentenyl diphosphate = dimethylallyl diphosphate</text>
        <dbReference type="Rhea" id="RHEA:23284"/>
        <dbReference type="ChEBI" id="CHEBI:57623"/>
        <dbReference type="ChEBI" id="CHEBI:128769"/>
        <dbReference type="EC" id="5.3.3.2"/>
    </reaction>
</comment>
<feature type="binding site" evidence="11">
    <location>
        <begin position="66"/>
        <end position="68"/>
    </location>
    <ligand>
        <name>FMN</name>
        <dbReference type="ChEBI" id="CHEBI:58210"/>
    </ligand>
</feature>
<dbReference type="SUPFAM" id="SSF51395">
    <property type="entry name" value="FMN-linked oxidoreductases"/>
    <property type="match status" value="1"/>
</dbReference>
<keyword evidence="14" id="KW-1185">Reference proteome</keyword>
<proteinExistence type="inferred from homology"/>
<comment type="cofactor">
    <cofactor evidence="11">
        <name>Mg(2+)</name>
        <dbReference type="ChEBI" id="CHEBI:18420"/>
    </cofactor>
</comment>
<feature type="binding site" evidence="11">
    <location>
        <begin position="8"/>
        <end position="9"/>
    </location>
    <ligand>
        <name>substrate</name>
    </ligand>
</feature>
<organism evidence="13 14">
    <name type="scientific">Weissella minor</name>
    <dbReference type="NCBI Taxonomy" id="1620"/>
    <lineage>
        <taxon>Bacteria</taxon>
        <taxon>Bacillati</taxon>
        <taxon>Bacillota</taxon>
        <taxon>Bacilli</taxon>
        <taxon>Lactobacillales</taxon>
        <taxon>Lactobacillaceae</taxon>
        <taxon>Weissella</taxon>
    </lineage>
</organism>
<dbReference type="GO" id="GO:0070402">
    <property type="term" value="F:NADPH binding"/>
    <property type="evidence" value="ECO:0007669"/>
    <property type="project" value="UniProtKB-UniRule"/>
</dbReference>
<dbReference type="InterPro" id="IPR013785">
    <property type="entry name" value="Aldolase_TIM"/>
</dbReference>
<evidence type="ECO:0000256" key="8">
    <source>
        <dbReference type="ARBA" id="ARBA00023229"/>
    </source>
</evidence>
<feature type="binding site" evidence="11">
    <location>
        <position position="96"/>
    </location>
    <ligand>
        <name>FMN</name>
        <dbReference type="ChEBI" id="CHEBI:58210"/>
    </ligand>
</feature>
<dbReference type="STRING" id="1620.IV67_GL000579"/>
<keyword evidence="5 11" id="KW-0479">Metal-binding</keyword>
<dbReference type="Gene3D" id="3.20.20.70">
    <property type="entry name" value="Aldolase class I"/>
    <property type="match status" value="1"/>
</dbReference>
<dbReference type="Proteomes" id="UP000051673">
    <property type="component" value="Unassembled WGS sequence"/>
</dbReference>
<keyword evidence="3 11" id="KW-0285">Flavoprotein</keyword>
<feature type="binding site" evidence="11">
    <location>
        <position position="186"/>
    </location>
    <ligand>
        <name>FMN</name>
        <dbReference type="ChEBI" id="CHEBI:58210"/>
    </ligand>
</feature>
<dbReference type="PANTHER" id="PTHR43665">
    <property type="entry name" value="ISOPENTENYL-DIPHOSPHATE DELTA-ISOMERASE"/>
    <property type="match status" value="1"/>
</dbReference>
<evidence type="ECO:0000256" key="6">
    <source>
        <dbReference type="ARBA" id="ARBA00022842"/>
    </source>
</evidence>
<dbReference type="HAMAP" id="MF_00354">
    <property type="entry name" value="Idi_2"/>
    <property type="match status" value="1"/>
</dbReference>
<evidence type="ECO:0000256" key="1">
    <source>
        <dbReference type="ARBA" id="ARBA00001917"/>
    </source>
</evidence>
<keyword evidence="9 11" id="KW-0413">Isomerase</keyword>
<dbReference type="PIRSF" id="PIRSF003314">
    <property type="entry name" value="IPP_isomerase"/>
    <property type="match status" value="1"/>
</dbReference>
<accession>A0A0R2JR62</accession>
<evidence type="ECO:0000313" key="14">
    <source>
        <dbReference type="Proteomes" id="UP000051673"/>
    </source>
</evidence>
<evidence type="ECO:0000256" key="4">
    <source>
        <dbReference type="ARBA" id="ARBA00022643"/>
    </source>
</evidence>